<gene>
    <name evidence="2" type="ORF">TPAB3V08_LOCUS7385</name>
</gene>
<feature type="region of interest" description="Disordered" evidence="1">
    <location>
        <begin position="720"/>
        <end position="753"/>
    </location>
</feature>
<reference evidence="2" key="1">
    <citation type="submission" date="2021-03" db="EMBL/GenBank/DDBJ databases">
        <authorList>
            <person name="Tran Van P."/>
        </authorList>
    </citation>
    <scope>NUCLEOTIDE SEQUENCE</scope>
</reference>
<feature type="region of interest" description="Disordered" evidence="1">
    <location>
        <begin position="1987"/>
        <end position="2010"/>
    </location>
</feature>
<feature type="region of interest" description="Disordered" evidence="1">
    <location>
        <begin position="929"/>
        <end position="951"/>
    </location>
</feature>
<evidence type="ECO:0000313" key="2">
    <source>
        <dbReference type="EMBL" id="CAG2060429.1"/>
    </source>
</evidence>
<protein>
    <submittedName>
        <fullName evidence="2">Uncharacterized protein</fullName>
    </submittedName>
</protein>
<name>A0ABN7NY34_TIMPD</name>
<proteinExistence type="predicted"/>
<feature type="compositionally biased region" description="Polar residues" evidence="1">
    <location>
        <begin position="106"/>
        <end position="127"/>
    </location>
</feature>
<feature type="compositionally biased region" description="Basic and acidic residues" evidence="1">
    <location>
        <begin position="2270"/>
        <end position="2279"/>
    </location>
</feature>
<organism evidence="2 3">
    <name type="scientific">Timema podura</name>
    <name type="common">Walking stick</name>
    <dbReference type="NCBI Taxonomy" id="61482"/>
    <lineage>
        <taxon>Eukaryota</taxon>
        <taxon>Metazoa</taxon>
        <taxon>Ecdysozoa</taxon>
        <taxon>Arthropoda</taxon>
        <taxon>Hexapoda</taxon>
        <taxon>Insecta</taxon>
        <taxon>Pterygota</taxon>
        <taxon>Neoptera</taxon>
        <taxon>Polyneoptera</taxon>
        <taxon>Phasmatodea</taxon>
        <taxon>Timematodea</taxon>
        <taxon>Timematoidea</taxon>
        <taxon>Timematidae</taxon>
        <taxon>Timema</taxon>
    </lineage>
</organism>
<feature type="compositionally biased region" description="Basic and acidic residues" evidence="1">
    <location>
        <begin position="2154"/>
        <end position="2164"/>
    </location>
</feature>
<feature type="region of interest" description="Disordered" evidence="1">
    <location>
        <begin position="2335"/>
        <end position="2377"/>
    </location>
</feature>
<feature type="region of interest" description="Disordered" evidence="1">
    <location>
        <begin position="102"/>
        <end position="127"/>
    </location>
</feature>
<feature type="compositionally biased region" description="Basic residues" evidence="1">
    <location>
        <begin position="2183"/>
        <end position="2192"/>
    </location>
</feature>
<feature type="compositionally biased region" description="Basic and acidic residues" evidence="1">
    <location>
        <begin position="2245"/>
        <end position="2263"/>
    </location>
</feature>
<sequence length="2390" mass="262713">MRCCCTGGELSVSGRLYQARCCCTGGELSVSGRLYQACCCFTGGELSVSGRLYQARCCCTGGELSVNRRLYQVRCCFTGGELSVNPGLAGIWEDEKHRRRVEGHVSQITPQQSQERPYSRSTRSETLLQATSQRETAHCDLSGLKLNLDVSVSEGSMPQDISYPAETPHDTKVIEASFLEPHVTPVSRDMQLMKDLVELHDHSVSVDDDSILGSQRTTCDTWQNGDEEEENILEDLSQPLEEHSGDMKDFSAIGDFSEKLKSDMDDDSNDGLWEESFWNDIATHIPQLDGADDIPTKPRRRRFLKKDRGSTARSRIPLKRPPSSLSMDDGLSNSSARSQNEDSNELSARSCTGEQVSAHKATHLGCIEECSVMNSPISECGDTYLGSGANARISDYSYIANVGSNICVGDKKVSLGEDAVNTDRESPFPTCKNLSDKAQTSIITLSDNEIEYLDTPVSDAPIIVISDEEDDFNSAASDSDNVVITLSDSEKEYVDNPPSDCGNTSLFGFVDTPVSECRTTPISDNMDFNIGAPETSSQASDVAWLLKDIVKEKCLAEEIFKDDFNSYFSHNNIDPKSPCPLLSESGEAIEASNTTLIEAQNVSDLERYNTFNTFNLNGDNFDNVLIGDPKLSSMLSFSEKDDSLVETENNLSEMCLGGQPMLSDAPELDVVMQALSDLGSNEYNDILSDPRLSTCLDNNLGNDQTLPLSSFDAIKTPETSVTGIKSQSINPRQRAPKKSQTQRKPKVPKVDNLLNSVDTSTLNNADTSTAVQNILNNVDTSTAVQNILNNVDTSTAVQNIVNNLDTSTAVQNLSNKADTSTTVQTTSTAKHFEKNKPTYPKQGRHGKTAIARNVASDALTLDSRSIRSGVPLNAQEPQNESDQTNNKVLVVLPLRTIEELSCAVGQGPGMKGEATSDITKQTKIVYPTQRLNSRKAPKRKQTSEPVLEQTLVNKSTNTDRFTGLLNCNSLNGVSFTAVRAHKSAGKQDIIESQSLNNTPQQPSTTVPKRRGRPRKSQNLANIASPSNSFGTPISVLSNNNFTFYEISKWIAIPNANVVKTNTQMPLNEPTNNYDPYEFCEDADDCVNTNQSYRGLRFPSTSFEPKNTVENSTKTLKPKIVIASKSEINEQSYRKSIGSKASDMTIVGEKSKHGNLPPSPKKIQAILPPTPKKIQAILPPIPKKIQAILPPTPKKIQAILKPKSVPNFVPIKSLNVPKGYYLSCMESNTPQVDGKLGKCLVNKTSVGSSSLGFGKSTVNGNNNVHATKEAVIPKITLKRYGKKYMPIVNRKRSSLSTSNSFIHPKEQDILNSHIKVQTNDKASNQSRPSVSHEIEQSGTSVTAHIWIPNQTASTNILNKTQEPILHKIKLPINTFLNNHPQKCFVKITKPNLPNVFPSSNSSKGTINGSYTDGRALETTLIGEHIETAEKRLEDDSPPDVVNKKTVNNLTDSSLTNNSHEVTSTPTLNETLRRYSKIVSRDTLQVFSNSKSDAIRSNKDSIDDSNTLATTQPIKGNSIQHDNAISCDIDFTIIDNTSQTVGSVVNNELSSLEINNTCQTVGGVVNNELSSLEINNPTRGAIHDLELDPVGLSLVKYKTPSSVASNDITFEHSIKSTSTSSKNGIGKVIGETLNNSGSHKSTNGNIKKSSDMVSNNHTDIGNESLSNLSTEGILPLESVEDGEEIFTLAGDNVGSHIKENIDSSDSLSKCKNSIKKTEHFIDSKIVDIKCIRFENVEHNHPSKSEHGFDITTLLEKSEHKGFLPETKITHQAQTLQDDPETHISSSVMNQRFINYRNKKVFSRSNSNVSKELVDHVEVLAPETNSECPVSLPYKKGKYSLRRTSKKLDIGRPLLRNRGKKLNSPRKSNTLISQMKKQLKKMKVKCSDEILALIKPSKVLLERLNNSVIEELTRREKASPVTTFLIPGSSRKNRKTIQRKIATPVKNIKLLNNLYIKGVSLKIPSVDGATGSSSSEESVINSSQPLLLESSKNTVATKRRKRSKLALGSSSQNKNIEVVPGNVSCTTIDQTNKTKRSNTENSPRKPCNKVKNPLQTPPKKGLLTVNIVKSPNRSCLNTGNGKTKMELTKNLEGCGKLAVKIQDFNKSQLNTTHFNILENSLTTNIKCELPSHLGSSSHFDKQVEGETNVFSKSKLGKTKEGGVETLKRDKHLKTSRKPQNNNTKIKLSKQKRCKRIKDEVGSLQESGSKLQPLHTETHLGKGGIHSCQIKSDEDEKLSFSQPGKKTSRQKDVNKTRSRKNSSETRLKSVTQRSFDKRIKKEASFMQTRTPIINMKRRTNSGSEMKVFNSDSVPQVDSCKNVIGPLKKKRSLSSHCSSKQYLSSSKSPHCVPNVSARKDNSRESLGCSSPEYIPDTPPPATKGKRYSLNFLRLL</sequence>
<feature type="compositionally biased region" description="Polar residues" evidence="1">
    <location>
        <begin position="323"/>
        <end position="338"/>
    </location>
</feature>
<feature type="region of interest" description="Disordered" evidence="1">
    <location>
        <begin position="2024"/>
        <end position="2056"/>
    </location>
</feature>
<comment type="caution">
    <text evidence="2">The sequence shown here is derived from an EMBL/GenBank/DDBJ whole genome shotgun (WGS) entry which is preliminary data.</text>
</comment>
<evidence type="ECO:0000256" key="1">
    <source>
        <dbReference type="SAM" id="MobiDB-lite"/>
    </source>
</evidence>
<feature type="compositionally biased region" description="Basic residues" evidence="1">
    <location>
        <begin position="734"/>
        <end position="747"/>
    </location>
</feature>
<feature type="region of interest" description="Disordered" evidence="1">
    <location>
        <begin position="820"/>
        <end position="848"/>
    </location>
</feature>
<dbReference type="Proteomes" id="UP001153148">
    <property type="component" value="Unassembled WGS sequence"/>
</dbReference>
<feature type="compositionally biased region" description="Polar residues" evidence="1">
    <location>
        <begin position="990"/>
        <end position="1006"/>
    </location>
</feature>
<feature type="region of interest" description="Disordered" evidence="1">
    <location>
        <begin position="287"/>
        <end position="350"/>
    </location>
</feature>
<feature type="compositionally biased region" description="Polar residues" evidence="1">
    <location>
        <begin position="720"/>
        <end position="731"/>
    </location>
</feature>
<accession>A0ABN7NY34</accession>
<evidence type="ECO:0000313" key="3">
    <source>
        <dbReference type="Proteomes" id="UP001153148"/>
    </source>
</evidence>
<dbReference type="EMBL" id="CAJPIN010012376">
    <property type="protein sequence ID" value="CAG2060429.1"/>
    <property type="molecule type" value="Genomic_DNA"/>
</dbReference>
<keyword evidence="3" id="KW-1185">Reference proteome</keyword>
<feature type="region of interest" description="Disordered" evidence="1">
    <location>
        <begin position="2147"/>
        <end position="2279"/>
    </location>
</feature>
<feature type="region of interest" description="Disordered" evidence="1">
    <location>
        <begin position="988"/>
        <end position="1024"/>
    </location>
</feature>